<accession>A0AAU7NYB7</accession>
<organism evidence="1 2">
    <name type="scientific">Methylomarinum roseum</name>
    <dbReference type="NCBI Taxonomy" id="3067653"/>
    <lineage>
        <taxon>Bacteria</taxon>
        <taxon>Pseudomonadati</taxon>
        <taxon>Pseudomonadota</taxon>
        <taxon>Gammaproteobacteria</taxon>
        <taxon>Methylococcales</taxon>
        <taxon>Methylococcaceae</taxon>
        <taxon>Methylomarinum</taxon>
    </lineage>
</organism>
<dbReference type="Proteomes" id="UP001225378">
    <property type="component" value="Chromosome"/>
</dbReference>
<evidence type="ECO:0000313" key="1">
    <source>
        <dbReference type="EMBL" id="XBS21968.1"/>
    </source>
</evidence>
<dbReference type="KEGG" id="mech:Q9L42_007535"/>
<proteinExistence type="predicted"/>
<reference evidence="1 2" key="1">
    <citation type="journal article" date="2024" name="Microbiology">
        <title>Methylomarinum rosea sp. nov., a novel halophilic methanotrophic bacterium from the hypersaline Lake Elton.</title>
        <authorList>
            <person name="Suleimanov R.Z."/>
            <person name="Oshkin I.Y."/>
            <person name="Danilova O.V."/>
            <person name="Suzina N.E."/>
            <person name="Dedysh S.N."/>
        </authorList>
    </citation>
    <scope>NUCLEOTIDE SEQUENCE [LARGE SCALE GENOMIC DNA]</scope>
    <source>
        <strain evidence="1 2">Ch1-1</strain>
    </source>
</reference>
<dbReference type="RefSeq" id="WP_349432497.1">
    <property type="nucleotide sequence ID" value="NZ_CP157743.1"/>
</dbReference>
<sequence length="39" mass="4395">MVRYVDDFVILAASEAEADAALIEVNQWMAHHQLELHAS</sequence>
<dbReference type="EMBL" id="CP157743">
    <property type="protein sequence ID" value="XBS21968.1"/>
    <property type="molecule type" value="Genomic_DNA"/>
</dbReference>
<name>A0AAU7NYB7_9GAMM</name>
<protein>
    <submittedName>
        <fullName evidence="1">Uncharacterized protein</fullName>
    </submittedName>
</protein>
<dbReference type="AlphaFoldDB" id="A0AAU7NYB7"/>
<gene>
    <name evidence="1" type="ORF">Q9L42_007535</name>
</gene>
<keyword evidence="2" id="KW-1185">Reference proteome</keyword>
<evidence type="ECO:0000313" key="2">
    <source>
        <dbReference type="Proteomes" id="UP001225378"/>
    </source>
</evidence>